<organism evidence="2 3">
    <name type="scientific">Vespula pensylvanica</name>
    <name type="common">Western yellow jacket</name>
    <name type="synonym">Wasp</name>
    <dbReference type="NCBI Taxonomy" id="30213"/>
    <lineage>
        <taxon>Eukaryota</taxon>
        <taxon>Metazoa</taxon>
        <taxon>Ecdysozoa</taxon>
        <taxon>Arthropoda</taxon>
        <taxon>Hexapoda</taxon>
        <taxon>Insecta</taxon>
        <taxon>Pterygota</taxon>
        <taxon>Neoptera</taxon>
        <taxon>Endopterygota</taxon>
        <taxon>Hymenoptera</taxon>
        <taxon>Apocrita</taxon>
        <taxon>Aculeata</taxon>
        <taxon>Vespoidea</taxon>
        <taxon>Vespidae</taxon>
        <taxon>Vespinae</taxon>
        <taxon>Vespula</taxon>
    </lineage>
</organism>
<name>A0A834JV24_VESPE</name>
<dbReference type="EMBL" id="JACSDY010000021">
    <property type="protein sequence ID" value="KAF7394152.1"/>
    <property type="molecule type" value="Genomic_DNA"/>
</dbReference>
<feature type="compositionally biased region" description="Low complexity" evidence="1">
    <location>
        <begin position="13"/>
        <end position="22"/>
    </location>
</feature>
<accession>A0A834JV24</accession>
<protein>
    <submittedName>
        <fullName evidence="2">Uncharacterized protein</fullName>
    </submittedName>
</protein>
<evidence type="ECO:0000313" key="2">
    <source>
        <dbReference type="EMBL" id="KAF7394152.1"/>
    </source>
</evidence>
<keyword evidence="3" id="KW-1185">Reference proteome</keyword>
<evidence type="ECO:0000256" key="1">
    <source>
        <dbReference type="SAM" id="MobiDB-lite"/>
    </source>
</evidence>
<sequence>MPIAGRVPYRQNALSSGASSSKADCSLACGNSIYGTLKWYPVSGTAPPPPPSPHLHPPLASEEKGSPRDAIIVLSRAERRARGKVANRSNSFCLRNCLTGRSVMSQAAYVTVSLDERMH</sequence>
<dbReference type="AlphaFoldDB" id="A0A834JV24"/>
<gene>
    <name evidence="2" type="ORF">H0235_016747</name>
</gene>
<dbReference type="Proteomes" id="UP000600918">
    <property type="component" value="Unassembled WGS sequence"/>
</dbReference>
<feature type="compositionally biased region" description="Pro residues" evidence="1">
    <location>
        <begin position="46"/>
        <end position="56"/>
    </location>
</feature>
<reference evidence="2" key="1">
    <citation type="journal article" date="2020" name="G3 (Bethesda)">
        <title>High-Quality Assemblies for Three Invasive Social Wasps from the &lt;i&gt;Vespula&lt;/i&gt; Genus.</title>
        <authorList>
            <person name="Harrop T.W.R."/>
            <person name="Guhlin J."/>
            <person name="McLaughlin G.M."/>
            <person name="Permina E."/>
            <person name="Stockwell P."/>
            <person name="Gilligan J."/>
            <person name="Le Lec M.F."/>
            <person name="Gruber M.A.M."/>
            <person name="Quinn O."/>
            <person name="Lovegrove M."/>
            <person name="Duncan E.J."/>
            <person name="Remnant E.J."/>
            <person name="Van Eeckhoven J."/>
            <person name="Graham B."/>
            <person name="Knapp R.A."/>
            <person name="Langford K.W."/>
            <person name="Kronenberg Z."/>
            <person name="Press M.O."/>
            <person name="Eacker S.M."/>
            <person name="Wilson-Rankin E.E."/>
            <person name="Purcell J."/>
            <person name="Lester P.J."/>
            <person name="Dearden P.K."/>
        </authorList>
    </citation>
    <scope>NUCLEOTIDE SEQUENCE</scope>
    <source>
        <strain evidence="2">Volc-1</strain>
    </source>
</reference>
<evidence type="ECO:0000313" key="3">
    <source>
        <dbReference type="Proteomes" id="UP000600918"/>
    </source>
</evidence>
<feature type="region of interest" description="Disordered" evidence="1">
    <location>
        <begin position="43"/>
        <end position="68"/>
    </location>
</feature>
<feature type="region of interest" description="Disordered" evidence="1">
    <location>
        <begin position="1"/>
        <end position="22"/>
    </location>
</feature>
<proteinExistence type="predicted"/>
<comment type="caution">
    <text evidence="2">The sequence shown here is derived from an EMBL/GenBank/DDBJ whole genome shotgun (WGS) entry which is preliminary data.</text>
</comment>